<dbReference type="EMBL" id="AHEA01000026">
    <property type="protein sequence ID" value="EJQ77043.1"/>
    <property type="molecule type" value="Genomic_DNA"/>
</dbReference>
<comment type="caution">
    <text evidence="1">The sequence shown here is derived from an EMBL/GenBank/DDBJ whole genome shotgun (WGS) entry which is preliminary data.</text>
</comment>
<evidence type="ECO:0008006" key="3">
    <source>
        <dbReference type="Google" id="ProtNLM"/>
    </source>
</evidence>
<name>J8A613_BACCE</name>
<dbReference type="AlphaFoldDB" id="J8A613"/>
<sequence>MFRNGFLKSKHMNYTVFIYNKLQQKVAKSMTRFLSILFSTILLISLLGCSAYTSNKADSKLALKTDDVTDVKLLNMKKNITVKAETNNNGFIVQMLKSIQAGTPKEISLTKHTMESVSSKMEIVYEDHSIKTLLIWVNDDETITIAEDSNDTTIKGVQVQHDLKTPMIVLNFIKQ</sequence>
<accession>J8A613</accession>
<proteinExistence type="predicted"/>
<dbReference type="Proteomes" id="UP000006977">
    <property type="component" value="Unassembled WGS sequence"/>
</dbReference>
<evidence type="ECO:0000313" key="2">
    <source>
        <dbReference type="Proteomes" id="UP000006977"/>
    </source>
</evidence>
<organism evidence="1 2">
    <name type="scientific">Bacillus cereus HuA4-10</name>
    <dbReference type="NCBI Taxonomy" id="1053206"/>
    <lineage>
        <taxon>Bacteria</taxon>
        <taxon>Bacillati</taxon>
        <taxon>Bacillota</taxon>
        <taxon>Bacilli</taxon>
        <taxon>Bacillales</taxon>
        <taxon>Bacillaceae</taxon>
        <taxon>Bacillus</taxon>
        <taxon>Bacillus cereus group</taxon>
    </lineage>
</organism>
<protein>
    <recommendedName>
        <fullName evidence="3">Lipoprotein</fullName>
    </recommendedName>
</protein>
<gene>
    <name evidence="1" type="ORF">IGC_03342</name>
</gene>
<dbReference type="HOGENOM" id="CLU_1615657_0_0_9"/>
<dbReference type="PATRIC" id="fig|1053206.3.peg.3410"/>
<reference evidence="1 2" key="1">
    <citation type="submission" date="2012-04" db="EMBL/GenBank/DDBJ databases">
        <title>The Genome Sequence of Bacillus cereus HuA4-10.</title>
        <authorList>
            <consortium name="The Broad Institute Genome Sequencing Platform"/>
            <consortium name="The Broad Institute Genome Sequencing Center for Infectious Disease"/>
            <person name="Feldgarden M."/>
            <person name="Van der Auwera G.A."/>
            <person name="Mahillon J."/>
            <person name="Duprez V."/>
            <person name="Timmery S."/>
            <person name="Mattelet C."/>
            <person name="Dierick K."/>
            <person name="Sun M."/>
            <person name="Yu Z."/>
            <person name="Zhu L."/>
            <person name="Hu X."/>
            <person name="Shank E.B."/>
            <person name="Swiecicka I."/>
            <person name="Hansen B.M."/>
            <person name="Andrup L."/>
            <person name="Young S.K."/>
            <person name="Zeng Q."/>
            <person name="Gargeya S."/>
            <person name="Fitzgerald M."/>
            <person name="Haas B."/>
            <person name="Abouelleil A."/>
            <person name="Alvarado L."/>
            <person name="Arachchi H.M."/>
            <person name="Berlin A."/>
            <person name="Chapman S.B."/>
            <person name="Goldberg J."/>
            <person name="Griggs A."/>
            <person name="Gujja S."/>
            <person name="Hansen M."/>
            <person name="Howarth C."/>
            <person name="Imamovic A."/>
            <person name="Larimer J."/>
            <person name="McCowen C."/>
            <person name="Montmayeur A."/>
            <person name="Murphy C."/>
            <person name="Neiman D."/>
            <person name="Pearson M."/>
            <person name="Priest M."/>
            <person name="Roberts A."/>
            <person name="Saif S."/>
            <person name="Shea T."/>
            <person name="Sisk P."/>
            <person name="Sykes S."/>
            <person name="Wortman J."/>
            <person name="Nusbaum C."/>
            <person name="Birren B."/>
        </authorList>
    </citation>
    <scope>NUCLEOTIDE SEQUENCE [LARGE SCALE GENOMIC DNA]</scope>
    <source>
        <strain evidence="1 2">HuA4-10</strain>
    </source>
</reference>
<evidence type="ECO:0000313" key="1">
    <source>
        <dbReference type="EMBL" id="EJQ77043.1"/>
    </source>
</evidence>